<dbReference type="InterPro" id="IPR003954">
    <property type="entry name" value="RRM_euk-type"/>
</dbReference>
<gene>
    <name evidence="8" type="ORF">O9G_003802</name>
    <name evidence="9" type="ORF">ROZALSC1DRAFT_30761</name>
</gene>
<evidence type="ECO:0000313" key="11">
    <source>
        <dbReference type="Proteomes" id="UP000281549"/>
    </source>
</evidence>
<feature type="domain" description="RRM" evidence="7">
    <location>
        <begin position="54"/>
        <end position="133"/>
    </location>
</feature>
<dbReference type="EMBL" id="KE561122">
    <property type="protein sequence ID" value="EPZ32674.1"/>
    <property type="molecule type" value="Genomic_DNA"/>
</dbReference>
<dbReference type="GO" id="GO:0071013">
    <property type="term" value="C:catalytic step 2 spliceosome"/>
    <property type="evidence" value="ECO:0007669"/>
    <property type="project" value="TreeGrafter"/>
</dbReference>
<dbReference type="InterPro" id="IPR012677">
    <property type="entry name" value="Nucleotide-bd_a/b_plait_sf"/>
</dbReference>
<dbReference type="GO" id="GO:0003723">
    <property type="term" value="F:RNA binding"/>
    <property type="evidence" value="ECO:0007669"/>
    <property type="project" value="UniProtKB-UniRule"/>
</dbReference>
<evidence type="ECO:0000313" key="10">
    <source>
        <dbReference type="Proteomes" id="UP000030755"/>
    </source>
</evidence>
<dbReference type="InterPro" id="IPR000504">
    <property type="entry name" value="RRM_dom"/>
</dbReference>
<keyword evidence="3 6" id="KW-0694">RNA-binding</keyword>
<sequence length="372" mass="41982">MAAELPPLSREQHERLARAKKFAAEQNPYILRQKVERTSHAHQTMMQHQISILSRVYIGNIMLDTPEHLIKEKFESFGYVRAVSTGIDTTSTMKNKGYAFVEFEAAEGAYLACEMTNGTDFMGRPIKVGRPNNFPLDLPKGVPKPSPTRVYIANVHDMITEDDIYAIFEPLGTIKKHVLAANINTKKHKTYGFVDFVKESSAKAAINHLNGSILAGKPLRVYKNMVGTELPPGMSTLPKEVKEVQRVYIPRGVLRAAQSLAKNIDQDADASGNVKPRIVMLENMITEEPDRELEEEIKLECKKFGSLENVKFSKFKTSYRIFLEYVDHESAKKAQEALNGRFFGGQQIVASFYSLKAYKEDYLEGESLENPQ</sequence>
<reference evidence="11" key="2">
    <citation type="journal article" date="2018" name="Nat. Microbiol.">
        <title>Leveraging single-cell genomics to expand the fungal tree of life.</title>
        <authorList>
            <person name="Ahrendt S.R."/>
            <person name="Quandt C.A."/>
            <person name="Ciobanu D."/>
            <person name="Clum A."/>
            <person name="Salamov A."/>
            <person name="Andreopoulos B."/>
            <person name="Cheng J.F."/>
            <person name="Woyke T."/>
            <person name="Pelin A."/>
            <person name="Henrissat B."/>
            <person name="Reynolds N.K."/>
            <person name="Benny G.L."/>
            <person name="Smith M.E."/>
            <person name="James T.Y."/>
            <person name="Grigoriev I.V."/>
        </authorList>
    </citation>
    <scope>NUCLEOTIDE SEQUENCE [LARGE SCALE GENOMIC DNA]</scope>
    <source>
        <strain evidence="11">CSF55</strain>
    </source>
</reference>
<dbReference type="Proteomes" id="UP000030755">
    <property type="component" value="Unassembled WGS sequence"/>
</dbReference>
<name>A0A075AVY4_ROZAC</name>
<dbReference type="GO" id="GO:0000381">
    <property type="term" value="P:regulation of alternative mRNA splicing, via spliceosome"/>
    <property type="evidence" value="ECO:0007669"/>
    <property type="project" value="TreeGrafter"/>
</dbReference>
<dbReference type="InterPro" id="IPR035979">
    <property type="entry name" value="RBD_domain_sf"/>
</dbReference>
<proteinExistence type="predicted"/>
<keyword evidence="4" id="KW-0508">mRNA splicing</keyword>
<dbReference type="FunFam" id="3.30.70.330:FF:000382">
    <property type="entry name" value="G-patch domain-containing protein"/>
    <property type="match status" value="1"/>
</dbReference>
<dbReference type="SMART" id="SM00360">
    <property type="entry name" value="RRM"/>
    <property type="match status" value="3"/>
</dbReference>
<dbReference type="OMA" id="AYLACEM"/>
<dbReference type="EMBL" id="ML005845">
    <property type="protein sequence ID" value="RKP17429.1"/>
    <property type="molecule type" value="Genomic_DNA"/>
</dbReference>
<evidence type="ECO:0000256" key="5">
    <source>
        <dbReference type="ARBA" id="ARBA00023242"/>
    </source>
</evidence>
<dbReference type="Gene3D" id="3.30.70.330">
    <property type="match status" value="3"/>
</dbReference>
<reference evidence="8 10" key="1">
    <citation type="journal article" date="2013" name="Curr. Biol.">
        <title>Shared signatures of parasitism and phylogenomics unite Cryptomycota and microsporidia.</title>
        <authorList>
            <person name="James T.Y."/>
            <person name="Pelin A."/>
            <person name="Bonen L."/>
            <person name="Ahrendt S."/>
            <person name="Sain D."/>
            <person name="Corradi N."/>
            <person name="Stajich J.E."/>
        </authorList>
    </citation>
    <scope>NUCLEOTIDE SEQUENCE [LARGE SCALE GENOMIC DNA]</scope>
    <source>
        <strain evidence="8">CSF55</strain>
        <strain evidence="8">CSF55</strain>
    </source>
</reference>
<evidence type="ECO:0000256" key="4">
    <source>
        <dbReference type="ARBA" id="ARBA00023187"/>
    </source>
</evidence>
<dbReference type="AlphaFoldDB" id="A0A075AVY4"/>
<dbReference type="GO" id="GO:0071011">
    <property type="term" value="C:precatalytic spliceosome"/>
    <property type="evidence" value="ECO:0007669"/>
    <property type="project" value="TreeGrafter"/>
</dbReference>
<feature type="domain" description="RRM" evidence="7">
    <location>
        <begin position="277"/>
        <end position="355"/>
    </location>
</feature>
<keyword evidence="5" id="KW-0539">Nucleus</keyword>
<dbReference type="GO" id="GO:0000380">
    <property type="term" value="P:alternative mRNA splicing, via spliceosome"/>
    <property type="evidence" value="ECO:0007669"/>
    <property type="project" value="TreeGrafter"/>
</dbReference>
<reference evidence="9" key="3">
    <citation type="submission" date="2018-08" db="EMBL/GenBank/DDBJ databases">
        <title>Leveraging single-cell genomics to expand the Fungal Tree of Life.</title>
        <authorList>
            <consortium name="DOE Joint Genome Institute"/>
            <person name="Ahrendt S.R."/>
            <person name="Quandt C.A."/>
            <person name="Ciobanu D."/>
            <person name="Clum A."/>
            <person name="Salamov A."/>
            <person name="Andreopoulos B."/>
            <person name="Cheng J.-F."/>
            <person name="Woyke T."/>
            <person name="Pelin A."/>
            <person name="Henrissat B."/>
            <person name="Reynolds N."/>
            <person name="Benny G.L."/>
            <person name="Smith M.E."/>
            <person name="James T.Y."/>
            <person name="Grigoriev I.V."/>
        </authorList>
    </citation>
    <scope>NUCLEOTIDE SEQUENCE</scope>
    <source>
        <strain evidence="9">CSF55</strain>
    </source>
</reference>
<dbReference type="InterPro" id="IPR051974">
    <property type="entry name" value="PUF60_regulator"/>
</dbReference>
<dbReference type="PANTHER" id="PTHR47330">
    <property type="entry name" value="POLY(U)-BINDING-SPLICING FACTOR PUF60-B-RELATED"/>
    <property type="match status" value="1"/>
</dbReference>
<evidence type="ECO:0000313" key="9">
    <source>
        <dbReference type="EMBL" id="RKP17429.1"/>
    </source>
</evidence>
<dbReference type="SMART" id="SM00361">
    <property type="entry name" value="RRM_1"/>
    <property type="match status" value="2"/>
</dbReference>
<evidence type="ECO:0000256" key="2">
    <source>
        <dbReference type="ARBA" id="ARBA00022664"/>
    </source>
</evidence>
<dbReference type="OrthoDB" id="5411533at2759"/>
<dbReference type="GO" id="GO:0006376">
    <property type="term" value="P:mRNA splice site recognition"/>
    <property type="evidence" value="ECO:0007669"/>
    <property type="project" value="TreeGrafter"/>
</dbReference>
<evidence type="ECO:0000259" key="7">
    <source>
        <dbReference type="PROSITE" id="PS50102"/>
    </source>
</evidence>
<dbReference type="PANTHER" id="PTHR47330:SF1">
    <property type="entry name" value="POLY(U)-BINDING-SPLICING FACTOR PUF60"/>
    <property type="match status" value="1"/>
</dbReference>
<evidence type="ECO:0000256" key="6">
    <source>
        <dbReference type="PROSITE-ProRule" id="PRU00176"/>
    </source>
</evidence>
<dbReference type="STRING" id="988480.A0A075AVY4"/>
<keyword evidence="2" id="KW-0507">mRNA processing</keyword>
<keyword evidence="10" id="KW-1185">Reference proteome</keyword>
<dbReference type="SUPFAM" id="SSF54928">
    <property type="entry name" value="RNA-binding domain, RBD"/>
    <property type="match status" value="2"/>
</dbReference>
<organism evidence="8 10">
    <name type="scientific">Rozella allomycis (strain CSF55)</name>
    <dbReference type="NCBI Taxonomy" id="988480"/>
    <lineage>
        <taxon>Eukaryota</taxon>
        <taxon>Fungi</taxon>
        <taxon>Fungi incertae sedis</taxon>
        <taxon>Cryptomycota</taxon>
        <taxon>Cryptomycota incertae sedis</taxon>
        <taxon>Rozella</taxon>
    </lineage>
</organism>
<comment type="subcellular location">
    <subcellularLocation>
        <location evidence="1">Nucleus</location>
    </subcellularLocation>
</comment>
<accession>A0A075AVY4</accession>
<dbReference type="Proteomes" id="UP000281549">
    <property type="component" value="Unassembled WGS sequence"/>
</dbReference>
<dbReference type="Pfam" id="PF00076">
    <property type="entry name" value="RRM_1"/>
    <property type="match status" value="3"/>
</dbReference>
<evidence type="ECO:0000313" key="8">
    <source>
        <dbReference type="EMBL" id="EPZ32674.1"/>
    </source>
</evidence>
<dbReference type="HOGENOM" id="CLU_020551_3_1_1"/>
<feature type="domain" description="RRM" evidence="7">
    <location>
        <begin position="148"/>
        <end position="226"/>
    </location>
</feature>
<dbReference type="PROSITE" id="PS50102">
    <property type="entry name" value="RRM"/>
    <property type="match status" value="3"/>
</dbReference>
<evidence type="ECO:0000256" key="1">
    <source>
        <dbReference type="ARBA" id="ARBA00004123"/>
    </source>
</evidence>
<protein>
    <submittedName>
        <fullName evidence="9">RNA-binding domain-containing protein</fullName>
    </submittedName>
</protein>
<evidence type="ECO:0000256" key="3">
    <source>
        <dbReference type="ARBA" id="ARBA00022884"/>
    </source>
</evidence>